<evidence type="ECO:0000256" key="6">
    <source>
        <dbReference type="ARBA" id="ARBA00023125"/>
    </source>
</evidence>
<dbReference type="CDD" id="cd17536">
    <property type="entry name" value="REC_YesN-like"/>
    <property type="match status" value="1"/>
</dbReference>
<dbReference type="InterPro" id="IPR018060">
    <property type="entry name" value="HTH_AraC"/>
</dbReference>
<keyword evidence="2" id="KW-0963">Cytoplasm</keyword>
<evidence type="ECO:0000313" key="12">
    <source>
        <dbReference type="Proteomes" id="UP001057134"/>
    </source>
</evidence>
<keyword evidence="7" id="KW-0804">Transcription</keyword>
<name>A0ABY4RWX5_9BACL</name>
<dbReference type="InterPro" id="IPR018062">
    <property type="entry name" value="HTH_AraC-typ_CS"/>
</dbReference>
<evidence type="ECO:0000256" key="3">
    <source>
        <dbReference type="ARBA" id="ARBA00022553"/>
    </source>
</evidence>
<dbReference type="InterPro" id="IPR020449">
    <property type="entry name" value="Tscrpt_reg_AraC-type_HTH"/>
</dbReference>
<dbReference type="InterPro" id="IPR011006">
    <property type="entry name" value="CheY-like_superfamily"/>
</dbReference>
<evidence type="ECO:0000256" key="4">
    <source>
        <dbReference type="ARBA" id="ARBA00023012"/>
    </source>
</evidence>
<accession>A0ABY4RWX5</accession>
<evidence type="ECO:0000259" key="10">
    <source>
        <dbReference type="PROSITE" id="PS50110"/>
    </source>
</evidence>
<gene>
    <name evidence="11" type="ORF">SK3146_06173</name>
</gene>
<dbReference type="PROSITE" id="PS01124">
    <property type="entry name" value="HTH_ARAC_FAMILY_2"/>
    <property type="match status" value="1"/>
</dbReference>
<evidence type="ECO:0000256" key="1">
    <source>
        <dbReference type="ARBA" id="ARBA00004496"/>
    </source>
</evidence>
<dbReference type="PANTHER" id="PTHR42713">
    <property type="entry name" value="HISTIDINE KINASE-RELATED"/>
    <property type="match status" value="1"/>
</dbReference>
<dbReference type="SMART" id="SM00448">
    <property type="entry name" value="REC"/>
    <property type="match status" value="1"/>
</dbReference>
<comment type="subcellular location">
    <subcellularLocation>
        <location evidence="1">Cytoplasm</location>
    </subcellularLocation>
</comment>
<evidence type="ECO:0000313" key="11">
    <source>
        <dbReference type="EMBL" id="UQZ86880.1"/>
    </source>
</evidence>
<proteinExistence type="predicted"/>
<keyword evidence="12" id="KW-1185">Reference proteome</keyword>
<protein>
    <submittedName>
        <fullName evidence="11">Response regulatory protein</fullName>
    </submittedName>
</protein>
<evidence type="ECO:0000259" key="9">
    <source>
        <dbReference type="PROSITE" id="PS01124"/>
    </source>
</evidence>
<sequence>MLKLLLVDDEMNVVETLAVTIPWQEIGIGEVYKAFSAAEALDILKTNAIDLVITDICMPGVDGLELIRKITWNWKNTKCILLTGYAEFEYAQKAIQNQICDYLLKPIRDEELIERVAKVVRLIHDEREANETYQRAMKALHDHLPKLKSELLNDMLQGKRTTRGQSAEKLTQLGIPVRPQDDFCLLLIRYKEQFADYDPFEMSLMKFAIGNLAEETFEEYFHVWISQDVHEYLVVLAAPKEGLCADEDTEGGGERKYHMERLANQLQLNIELYLKRSVSVLVSAWGRFPEELAKVYHNSLAIFRKRFGSEKDLPVYTIGETETAEMHSLYRLYEPPMLVHLMEAGNWNAVERKLESVLEELEQSWSESAEHITEVFFSVFAAFSFIAHKSGKRLAELIGSEYARGRELAPCRTVQSLRAWIQAVLKHIERYTSSETKNARESAVRQTQKFVQAQLADNVSLQSISDYLQMHPAYLSRIYKLETGENLSDYIYRLKMERAAHLLKATTSKIYEIAVEVGYQNPNYFIKIFKKHFGSTPQDYRMNSK</sequence>
<dbReference type="InterPro" id="IPR051552">
    <property type="entry name" value="HptR"/>
</dbReference>
<dbReference type="InterPro" id="IPR001789">
    <property type="entry name" value="Sig_transdc_resp-reg_receiver"/>
</dbReference>
<evidence type="ECO:0000256" key="8">
    <source>
        <dbReference type="PROSITE-ProRule" id="PRU00169"/>
    </source>
</evidence>
<keyword evidence="4" id="KW-0902">Two-component regulatory system</keyword>
<reference evidence="11" key="2">
    <citation type="journal article" date="2021" name="J Anim Sci Technol">
        <title>Complete genome sequence of Paenibacillus konkukensis sp. nov. SK3146 as a potential probiotic strain.</title>
        <authorList>
            <person name="Jung H.I."/>
            <person name="Park S."/>
            <person name="Niu K.M."/>
            <person name="Lee S.W."/>
            <person name="Kothari D."/>
            <person name="Yi K.J."/>
            <person name="Kim S.K."/>
        </authorList>
    </citation>
    <scope>NUCLEOTIDE SEQUENCE</scope>
    <source>
        <strain evidence="11">SK3146</strain>
    </source>
</reference>
<dbReference type="RefSeq" id="WP_249862381.1">
    <property type="nucleotide sequence ID" value="NZ_CP027059.1"/>
</dbReference>
<dbReference type="Proteomes" id="UP001057134">
    <property type="component" value="Chromosome"/>
</dbReference>
<keyword evidence="3 8" id="KW-0597">Phosphoprotein</keyword>
<reference evidence="11" key="1">
    <citation type="submission" date="2018-02" db="EMBL/GenBank/DDBJ databases">
        <authorList>
            <person name="Kim S.-K."/>
            <person name="Jung H.-I."/>
            <person name="Lee S.-W."/>
        </authorList>
    </citation>
    <scope>NUCLEOTIDE SEQUENCE</scope>
    <source>
        <strain evidence="11">SK3146</strain>
    </source>
</reference>
<dbReference type="PRINTS" id="PR00032">
    <property type="entry name" value="HTHARAC"/>
</dbReference>
<feature type="modified residue" description="4-aspartylphosphate" evidence="8">
    <location>
        <position position="55"/>
    </location>
</feature>
<dbReference type="EMBL" id="CP027059">
    <property type="protein sequence ID" value="UQZ86880.1"/>
    <property type="molecule type" value="Genomic_DNA"/>
</dbReference>
<dbReference type="SUPFAM" id="SSF46689">
    <property type="entry name" value="Homeodomain-like"/>
    <property type="match status" value="1"/>
</dbReference>
<keyword evidence="5" id="KW-0805">Transcription regulation</keyword>
<dbReference type="Gene3D" id="3.40.50.2300">
    <property type="match status" value="1"/>
</dbReference>
<dbReference type="InterPro" id="IPR009057">
    <property type="entry name" value="Homeodomain-like_sf"/>
</dbReference>
<dbReference type="Pfam" id="PF12833">
    <property type="entry name" value="HTH_18"/>
    <property type="match status" value="1"/>
</dbReference>
<evidence type="ECO:0000256" key="5">
    <source>
        <dbReference type="ARBA" id="ARBA00023015"/>
    </source>
</evidence>
<dbReference type="PROSITE" id="PS50110">
    <property type="entry name" value="RESPONSE_REGULATORY"/>
    <property type="match status" value="1"/>
</dbReference>
<evidence type="ECO:0000256" key="7">
    <source>
        <dbReference type="ARBA" id="ARBA00023163"/>
    </source>
</evidence>
<dbReference type="Pfam" id="PF00072">
    <property type="entry name" value="Response_reg"/>
    <property type="match status" value="1"/>
</dbReference>
<evidence type="ECO:0000256" key="2">
    <source>
        <dbReference type="ARBA" id="ARBA00022490"/>
    </source>
</evidence>
<dbReference type="Gene3D" id="1.10.10.60">
    <property type="entry name" value="Homeodomain-like"/>
    <property type="match status" value="2"/>
</dbReference>
<dbReference type="PROSITE" id="PS00041">
    <property type="entry name" value="HTH_ARAC_FAMILY_1"/>
    <property type="match status" value="1"/>
</dbReference>
<feature type="domain" description="HTH araC/xylS-type" evidence="9">
    <location>
        <begin position="445"/>
        <end position="543"/>
    </location>
</feature>
<organism evidence="11 12">
    <name type="scientific">Paenibacillus konkukensis</name>
    <dbReference type="NCBI Taxonomy" id="2020716"/>
    <lineage>
        <taxon>Bacteria</taxon>
        <taxon>Bacillati</taxon>
        <taxon>Bacillota</taxon>
        <taxon>Bacilli</taxon>
        <taxon>Bacillales</taxon>
        <taxon>Paenibacillaceae</taxon>
        <taxon>Paenibacillus</taxon>
    </lineage>
</organism>
<dbReference type="SMART" id="SM00342">
    <property type="entry name" value="HTH_ARAC"/>
    <property type="match status" value="1"/>
</dbReference>
<dbReference type="SUPFAM" id="SSF52172">
    <property type="entry name" value="CheY-like"/>
    <property type="match status" value="1"/>
</dbReference>
<dbReference type="PANTHER" id="PTHR42713:SF3">
    <property type="entry name" value="TRANSCRIPTIONAL REGULATORY PROTEIN HPTR"/>
    <property type="match status" value="1"/>
</dbReference>
<keyword evidence="6" id="KW-0238">DNA-binding</keyword>
<feature type="domain" description="Response regulatory" evidence="10">
    <location>
        <begin position="3"/>
        <end position="120"/>
    </location>
</feature>